<proteinExistence type="predicted"/>
<feature type="domain" description="RNA polymerase sigma-70 region 2" evidence="4">
    <location>
        <begin position="32"/>
        <end position="91"/>
    </location>
</feature>
<dbReference type="Gene3D" id="1.10.1740.10">
    <property type="match status" value="1"/>
</dbReference>
<accession>A0A916J9T2</accession>
<evidence type="ECO:0000256" key="2">
    <source>
        <dbReference type="ARBA" id="ARBA00023082"/>
    </source>
</evidence>
<name>A0A916J9T2_9BACT</name>
<evidence type="ECO:0000256" key="3">
    <source>
        <dbReference type="ARBA" id="ARBA00023163"/>
    </source>
</evidence>
<dbReference type="EMBL" id="CAJRAF010000001">
    <property type="protein sequence ID" value="CAG4990915.1"/>
    <property type="molecule type" value="Genomic_DNA"/>
</dbReference>
<protein>
    <recommendedName>
        <fullName evidence="4">RNA polymerase sigma-70 region 2 domain-containing protein</fullName>
    </recommendedName>
</protein>
<keyword evidence="2" id="KW-0731">Sigma factor</keyword>
<evidence type="ECO:0000259" key="4">
    <source>
        <dbReference type="Pfam" id="PF04542"/>
    </source>
</evidence>
<dbReference type="AlphaFoldDB" id="A0A916J9T2"/>
<dbReference type="PANTHER" id="PTHR43133">
    <property type="entry name" value="RNA POLYMERASE ECF-TYPE SIGMA FACTO"/>
    <property type="match status" value="1"/>
</dbReference>
<dbReference type="InterPro" id="IPR007627">
    <property type="entry name" value="RNA_pol_sigma70_r2"/>
</dbReference>
<dbReference type="Pfam" id="PF04542">
    <property type="entry name" value="Sigma70_r2"/>
    <property type="match status" value="1"/>
</dbReference>
<keyword evidence="6" id="KW-1185">Reference proteome</keyword>
<organism evidence="5 6">
    <name type="scientific">Dyadobacter helix</name>
    <dbReference type="NCBI Taxonomy" id="2822344"/>
    <lineage>
        <taxon>Bacteria</taxon>
        <taxon>Pseudomonadati</taxon>
        <taxon>Bacteroidota</taxon>
        <taxon>Cytophagia</taxon>
        <taxon>Cytophagales</taxon>
        <taxon>Spirosomataceae</taxon>
        <taxon>Dyadobacter</taxon>
    </lineage>
</organism>
<dbReference type="InterPro" id="IPR013325">
    <property type="entry name" value="RNA_pol_sigma_r2"/>
</dbReference>
<comment type="caution">
    <text evidence="5">The sequence shown here is derived from an EMBL/GenBank/DDBJ whole genome shotgun (WGS) entry which is preliminary data.</text>
</comment>
<reference evidence="5" key="1">
    <citation type="submission" date="2021-04" db="EMBL/GenBank/DDBJ databases">
        <authorList>
            <person name="Rodrigo-Torres L."/>
            <person name="Arahal R. D."/>
            <person name="Lucena T."/>
        </authorList>
    </citation>
    <scope>NUCLEOTIDE SEQUENCE</scope>
    <source>
        <strain evidence="5">CECT 9275</strain>
    </source>
</reference>
<dbReference type="InterPro" id="IPR039425">
    <property type="entry name" value="RNA_pol_sigma-70-like"/>
</dbReference>
<keyword evidence="1" id="KW-0805">Transcription regulation</keyword>
<keyword evidence="3" id="KW-0804">Transcription</keyword>
<dbReference type="GO" id="GO:0006352">
    <property type="term" value="P:DNA-templated transcription initiation"/>
    <property type="evidence" value="ECO:0007669"/>
    <property type="project" value="InterPro"/>
</dbReference>
<dbReference type="GO" id="GO:0016987">
    <property type="term" value="F:sigma factor activity"/>
    <property type="evidence" value="ECO:0007669"/>
    <property type="project" value="UniProtKB-KW"/>
</dbReference>
<evidence type="ECO:0000256" key="1">
    <source>
        <dbReference type="ARBA" id="ARBA00023015"/>
    </source>
</evidence>
<evidence type="ECO:0000313" key="5">
    <source>
        <dbReference type="EMBL" id="CAG4990915.1"/>
    </source>
</evidence>
<evidence type="ECO:0000313" key="6">
    <source>
        <dbReference type="Proteomes" id="UP000680038"/>
    </source>
</evidence>
<dbReference type="SUPFAM" id="SSF88946">
    <property type="entry name" value="Sigma2 domain of RNA polymerase sigma factors"/>
    <property type="match status" value="1"/>
</dbReference>
<dbReference type="PANTHER" id="PTHR43133:SF46">
    <property type="entry name" value="RNA POLYMERASE SIGMA-70 FACTOR ECF SUBFAMILY"/>
    <property type="match status" value="1"/>
</dbReference>
<gene>
    <name evidence="5" type="ORF">DYBT9275_00639</name>
</gene>
<sequence>MNTTDSFGKWCTEQQLWGAVRQGDEHAFTVVFERYHGILYNYGSKLTADTALIEDAIQDVFIDIWRLRAGLTENISSIKFYLYRALRRRIRVTLEKYPSAQEISGLSDPDISPLSFSDSETILIETESNHLRKKG</sequence>
<dbReference type="Proteomes" id="UP000680038">
    <property type="component" value="Unassembled WGS sequence"/>
</dbReference>
<dbReference type="RefSeq" id="WP_229252611.1">
    <property type="nucleotide sequence ID" value="NZ_CAJRAF010000001.1"/>
</dbReference>